<evidence type="ECO:0000313" key="3">
    <source>
        <dbReference type="Proteomes" id="UP000251402"/>
    </source>
</evidence>
<gene>
    <name evidence="2" type="ORF">DEO27_006765</name>
</gene>
<dbReference type="Proteomes" id="UP000251402">
    <property type="component" value="Chromosome"/>
</dbReference>
<protein>
    <recommendedName>
        <fullName evidence="1">Knr4/Smi1-like domain-containing protein</fullName>
    </recommendedName>
</protein>
<dbReference type="OrthoDB" id="877855at2"/>
<dbReference type="InterPro" id="IPR037883">
    <property type="entry name" value="Knr4/Smi1-like_sf"/>
</dbReference>
<feature type="domain" description="Knr4/Smi1-like" evidence="1">
    <location>
        <begin position="4"/>
        <end position="126"/>
    </location>
</feature>
<dbReference type="AlphaFoldDB" id="A0A5C1HVA9"/>
<dbReference type="RefSeq" id="WP_112571863.1">
    <property type="nucleotide sequence ID" value="NZ_CP043450.1"/>
</dbReference>
<evidence type="ECO:0000313" key="2">
    <source>
        <dbReference type="EMBL" id="QEM09734.1"/>
    </source>
</evidence>
<dbReference type="EMBL" id="CP043450">
    <property type="protein sequence ID" value="QEM09734.1"/>
    <property type="molecule type" value="Genomic_DNA"/>
</dbReference>
<organism evidence="2 3">
    <name type="scientific">Mucilaginibacter rubeus</name>
    <dbReference type="NCBI Taxonomy" id="2027860"/>
    <lineage>
        <taxon>Bacteria</taxon>
        <taxon>Pseudomonadati</taxon>
        <taxon>Bacteroidota</taxon>
        <taxon>Sphingobacteriia</taxon>
        <taxon>Sphingobacteriales</taxon>
        <taxon>Sphingobacteriaceae</taxon>
        <taxon>Mucilaginibacter</taxon>
    </lineage>
</organism>
<dbReference type="SUPFAM" id="SSF160631">
    <property type="entry name" value="SMI1/KNR4-like"/>
    <property type="match status" value="1"/>
</dbReference>
<dbReference type="Pfam" id="PF09346">
    <property type="entry name" value="SMI1_KNR4"/>
    <property type="match status" value="1"/>
</dbReference>
<name>A0A5C1HVA9_9SPHI</name>
<evidence type="ECO:0000259" key="1">
    <source>
        <dbReference type="Pfam" id="PF09346"/>
    </source>
</evidence>
<reference evidence="2" key="1">
    <citation type="submission" date="2019-08" db="EMBL/GenBank/DDBJ databases">
        <title>Comparative genome analysis confer to the adaptation heavy metal polluted environment.</title>
        <authorList>
            <person name="Li Y."/>
        </authorList>
    </citation>
    <scope>NUCLEOTIDE SEQUENCE [LARGE SCALE GENOMIC DNA]</scope>
    <source>
        <strain evidence="2">P1</strain>
    </source>
</reference>
<sequence>MTLDEELDLFQSRNQLLIPGDLRSYLKLTDEEIDAYNEDMFAFFKFPEFKSVKEVVGDYGGIPDYRNIVNTLPLHENCFVFAEYSIYVMVFAIRLYAHDSNKNEVYAICGCAYEVVANSFDEFIARYREDIGNVFI</sequence>
<dbReference type="Gene3D" id="3.40.1580.10">
    <property type="entry name" value="SMI1/KNR4-like"/>
    <property type="match status" value="1"/>
</dbReference>
<dbReference type="KEGG" id="mrub:DEO27_006765"/>
<proteinExistence type="predicted"/>
<accession>A0A5C1HVA9</accession>
<dbReference type="InterPro" id="IPR018958">
    <property type="entry name" value="Knr4/Smi1-like_dom"/>
</dbReference>
<keyword evidence="3" id="KW-1185">Reference proteome</keyword>